<dbReference type="InterPro" id="IPR050357">
    <property type="entry name" value="Arrestin_domain-protein"/>
</dbReference>
<dbReference type="GO" id="GO:0015031">
    <property type="term" value="P:protein transport"/>
    <property type="evidence" value="ECO:0007669"/>
    <property type="project" value="TreeGrafter"/>
</dbReference>
<dbReference type="Proteomes" id="UP001219518">
    <property type="component" value="Unassembled WGS sequence"/>
</dbReference>
<evidence type="ECO:0000313" key="4">
    <source>
        <dbReference type="EMBL" id="KAK3921991.1"/>
    </source>
</evidence>
<name>A0AAE1HJU2_9NEOP</name>
<gene>
    <name evidence="4" type="ORF">KUF71_011167</name>
</gene>
<proteinExistence type="inferred from homology"/>
<evidence type="ECO:0000313" key="5">
    <source>
        <dbReference type="Proteomes" id="UP001219518"/>
    </source>
</evidence>
<sequence length="386" mass="42830">MQPVTLSISLDRPAAVYLAGDTVTGRVDVHVDEPTEIRGVSVTFRGEAYLEWSESKSDGGSDDYTAHELYFSTKVYLVGGESGEVTLTPGDHTYGVQFVLPAPLPNSYEGRYGFIRYRATARVHRSWRKSALAAEAAFSVSCPLDLNMFPDAAKMAIDKESSKHFGFLWWKSGPLRMRVRVPRAGYVSGQTIPLEIHVDNASNLEVHNVRGTLNQVITWHATSKSRRTQERAVDLVFASAVEQGGAKVFKQTIDVPPLPPSHLDYCKIIDLEYIVTVTARVRGAHRDLMIEAPLLIGTSPLMDTVEYPPAYLYPSPGGPGAPQGKAGEAYPDLPPPSYEESFFKVNRIMNTKDNESTMDILSFTPRYPVWNLWSLPHPADQDQKKS</sequence>
<dbReference type="InterPro" id="IPR014752">
    <property type="entry name" value="Arrestin-like_C"/>
</dbReference>
<dbReference type="PANTHER" id="PTHR11188:SF176">
    <property type="entry name" value="ARRESTIN DOMAIN-CONTAINING PROTEIN 1"/>
    <property type="match status" value="1"/>
</dbReference>
<dbReference type="AlphaFoldDB" id="A0AAE1HJU2"/>
<evidence type="ECO:0000256" key="1">
    <source>
        <dbReference type="ARBA" id="ARBA00005298"/>
    </source>
</evidence>
<dbReference type="Pfam" id="PF00339">
    <property type="entry name" value="Arrestin_N"/>
    <property type="match status" value="1"/>
</dbReference>
<evidence type="ECO:0000259" key="3">
    <source>
        <dbReference type="SMART" id="SM01017"/>
    </source>
</evidence>
<dbReference type="InterPro" id="IPR011022">
    <property type="entry name" value="Arrestin_C-like"/>
</dbReference>
<organism evidence="4 5">
    <name type="scientific">Frankliniella fusca</name>
    <dbReference type="NCBI Taxonomy" id="407009"/>
    <lineage>
        <taxon>Eukaryota</taxon>
        <taxon>Metazoa</taxon>
        <taxon>Ecdysozoa</taxon>
        <taxon>Arthropoda</taxon>
        <taxon>Hexapoda</taxon>
        <taxon>Insecta</taxon>
        <taxon>Pterygota</taxon>
        <taxon>Neoptera</taxon>
        <taxon>Paraneoptera</taxon>
        <taxon>Thysanoptera</taxon>
        <taxon>Terebrantia</taxon>
        <taxon>Thripoidea</taxon>
        <taxon>Thripidae</taxon>
        <taxon>Frankliniella</taxon>
    </lineage>
</organism>
<dbReference type="Gene3D" id="2.60.40.640">
    <property type="match status" value="2"/>
</dbReference>
<dbReference type="GO" id="GO:0005737">
    <property type="term" value="C:cytoplasm"/>
    <property type="evidence" value="ECO:0007669"/>
    <property type="project" value="TreeGrafter"/>
</dbReference>
<dbReference type="InterPro" id="IPR011021">
    <property type="entry name" value="Arrestin-like_N"/>
</dbReference>
<feature type="domain" description="Arrestin C-terminal-like" evidence="3">
    <location>
        <begin position="171"/>
        <end position="301"/>
    </location>
</feature>
<dbReference type="InterPro" id="IPR014756">
    <property type="entry name" value="Ig_E-set"/>
</dbReference>
<dbReference type="PANTHER" id="PTHR11188">
    <property type="entry name" value="ARRESTIN DOMAIN CONTAINING PROTEIN"/>
    <property type="match status" value="1"/>
</dbReference>
<comment type="similarity">
    <text evidence="1">Belongs to the arrestin family.</text>
</comment>
<reference evidence="4" key="1">
    <citation type="submission" date="2021-07" db="EMBL/GenBank/DDBJ databases">
        <authorList>
            <person name="Catto M.A."/>
            <person name="Jacobson A."/>
            <person name="Kennedy G."/>
            <person name="Labadie P."/>
            <person name="Hunt B.G."/>
            <person name="Srinivasan R."/>
        </authorList>
    </citation>
    <scope>NUCLEOTIDE SEQUENCE</scope>
    <source>
        <strain evidence="4">PL_HMW_Pooled</strain>
        <tissue evidence="4">Head</tissue>
    </source>
</reference>
<dbReference type="EMBL" id="JAHWGI010001057">
    <property type="protein sequence ID" value="KAK3921991.1"/>
    <property type="molecule type" value="Genomic_DNA"/>
</dbReference>
<dbReference type="Pfam" id="PF02752">
    <property type="entry name" value="Arrestin_C"/>
    <property type="match status" value="1"/>
</dbReference>
<keyword evidence="2" id="KW-0716">Sensory transduction</keyword>
<evidence type="ECO:0000256" key="2">
    <source>
        <dbReference type="ARBA" id="ARBA00022606"/>
    </source>
</evidence>
<reference evidence="4" key="2">
    <citation type="journal article" date="2023" name="BMC Genomics">
        <title>Pest status, molecular evolution, and epigenetic factors derived from the genome assembly of Frankliniella fusca, a thysanopteran phytovirus vector.</title>
        <authorList>
            <person name="Catto M.A."/>
            <person name="Labadie P.E."/>
            <person name="Jacobson A.L."/>
            <person name="Kennedy G.G."/>
            <person name="Srinivasan R."/>
            <person name="Hunt B.G."/>
        </authorList>
    </citation>
    <scope>NUCLEOTIDE SEQUENCE</scope>
    <source>
        <strain evidence="4">PL_HMW_Pooled</strain>
    </source>
</reference>
<protein>
    <submittedName>
        <fullName evidence="4">Arrestin domain-containing protein 3</fullName>
    </submittedName>
</protein>
<dbReference type="SMART" id="SM01017">
    <property type="entry name" value="Arrestin_C"/>
    <property type="match status" value="1"/>
</dbReference>
<keyword evidence="5" id="KW-1185">Reference proteome</keyword>
<comment type="caution">
    <text evidence="4">The sequence shown here is derived from an EMBL/GenBank/DDBJ whole genome shotgun (WGS) entry which is preliminary data.</text>
</comment>
<dbReference type="SUPFAM" id="SSF81296">
    <property type="entry name" value="E set domains"/>
    <property type="match status" value="2"/>
</dbReference>
<accession>A0AAE1HJU2</accession>